<sequence>MQTKDDAIRAEFLPNGMNADVGRNKIVQKNKNTYHGGRHNQPIHLGDLINDYTFMSRTSSQTSTSSSLSEEPVEYPVSAKDKDIIQFLDAHYFTSKDLGRILTGVTKLIYEKKKEEGIVSDGDEDSDEDEPVQQRGGPVPPASSSKRNRTGALCSDDDNVRKTQHMHTVKPLIPCLTSAHVTQASSGSPRTHDAAANGDAVVEIHTAAAAVEKVSKDRRDRYRLAGWLVPHCRRRSQIQCLSLHERLPAAPHCIVHSTKPEARSGAVVPDHPTGMQHAPDRR</sequence>
<keyword evidence="3" id="KW-1185">Reference proteome</keyword>
<comment type="caution">
    <text evidence="2">The sequence shown here is derived from an EMBL/GenBank/DDBJ whole genome shotgun (WGS) entry which is preliminary data.</text>
</comment>
<feature type="region of interest" description="Disordered" evidence="1">
    <location>
        <begin position="118"/>
        <end position="159"/>
    </location>
</feature>
<feature type="region of interest" description="Disordered" evidence="1">
    <location>
        <begin position="261"/>
        <end position="282"/>
    </location>
</feature>
<name>A0A9W8J1F7_9AGAR</name>
<proteinExistence type="predicted"/>
<reference evidence="2" key="1">
    <citation type="submission" date="2022-06" db="EMBL/GenBank/DDBJ databases">
        <title>Genome Sequence of Candolleomyces eurysporus.</title>
        <authorList>
            <person name="Buettner E."/>
        </authorList>
    </citation>
    <scope>NUCLEOTIDE SEQUENCE</scope>
    <source>
        <strain evidence="2">VTCC 930004</strain>
    </source>
</reference>
<dbReference type="EMBL" id="JANBPK010001058">
    <property type="protein sequence ID" value="KAJ2926490.1"/>
    <property type="molecule type" value="Genomic_DNA"/>
</dbReference>
<dbReference type="Proteomes" id="UP001140091">
    <property type="component" value="Unassembled WGS sequence"/>
</dbReference>
<feature type="non-terminal residue" evidence="2">
    <location>
        <position position="1"/>
    </location>
</feature>
<accession>A0A9W8J1F7</accession>
<dbReference type="AlphaFoldDB" id="A0A9W8J1F7"/>
<feature type="compositionally biased region" description="Acidic residues" evidence="1">
    <location>
        <begin position="121"/>
        <end position="131"/>
    </location>
</feature>
<evidence type="ECO:0000313" key="3">
    <source>
        <dbReference type="Proteomes" id="UP001140091"/>
    </source>
</evidence>
<gene>
    <name evidence="2" type="ORF">H1R20_g10607</name>
</gene>
<protein>
    <submittedName>
        <fullName evidence="2">Uncharacterized protein</fullName>
    </submittedName>
</protein>
<evidence type="ECO:0000313" key="2">
    <source>
        <dbReference type="EMBL" id="KAJ2926490.1"/>
    </source>
</evidence>
<evidence type="ECO:0000256" key="1">
    <source>
        <dbReference type="SAM" id="MobiDB-lite"/>
    </source>
</evidence>
<organism evidence="2 3">
    <name type="scientific">Candolleomyces eurysporus</name>
    <dbReference type="NCBI Taxonomy" id="2828524"/>
    <lineage>
        <taxon>Eukaryota</taxon>
        <taxon>Fungi</taxon>
        <taxon>Dikarya</taxon>
        <taxon>Basidiomycota</taxon>
        <taxon>Agaricomycotina</taxon>
        <taxon>Agaricomycetes</taxon>
        <taxon>Agaricomycetidae</taxon>
        <taxon>Agaricales</taxon>
        <taxon>Agaricineae</taxon>
        <taxon>Psathyrellaceae</taxon>
        <taxon>Candolleomyces</taxon>
    </lineage>
</organism>